<accession>A0A078HD37</accession>
<comment type="pathway">
    <text evidence="3">Glycan metabolism.</text>
</comment>
<dbReference type="Gramene" id="CDY34713">
    <property type="protein sequence ID" value="CDY34713"/>
    <property type="gene ID" value="GSBRNA2T00057233001"/>
</dbReference>
<evidence type="ECO:0000256" key="6">
    <source>
        <dbReference type="ARBA" id="ARBA00022676"/>
    </source>
</evidence>
<dbReference type="AlphaFoldDB" id="A0A078HD37"/>
<keyword evidence="13" id="KW-0206">Cytoskeleton</keyword>
<gene>
    <name evidence="18" type="primary">BnaA01g33120D</name>
    <name evidence="18" type="ORF">GSBRNA2T00057233001</name>
</gene>
<keyword evidence="10" id="KW-1133">Transmembrane helix</keyword>
<evidence type="ECO:0000256" key="4">
    <source>
        <dbReference type="ARBA" id="ARBA00006752"/>
    </source>
</evidence>
<evidence type="ECO:0000256" key="7">
    <source>
        <dbReference type="ARBA" id="ARBA00022679"/>
    </source>
</evidence>
<dbReference type="GO" id="GO:0016020">
    <property type="term" value="C:membrane"/>
    <property type="evidence" value="ECO:0007669"/>
    <property type="project" value="UniProtKB-SubCell"/>
</dbReference>
<dbReference type="InterPro" id="IPR043129">
    <property type="entry name" value="ATPase_NBD"/>
</dbReference>
<dbReference type="OMA" id="LKGWPAC"/>
<evidence type="ECO:0000256" key="8">
    <source>
        <dbReference type="ARBA" id="ARBA00022692"/>
    </source>
</evidence>
<keyword evidence="19" id="KW-1185">Reference proteome</keyword>
<keyword evidence="9" id="KW-0735">Signal-anchor</keyword>
<dbReference type="EMBL" id="LK032340">
    <property type="protein sequence ID" value="CDY34713.1"/>
    <property type="molecule type" value="Genomic_DNA"/>
</dbReference>
<dbReference type="GO" id="GO:0016757">
    <property type="term" value="F:glycosyltransferase activity"/>
    <property type="evidence" value="ECO:0007669"/>
    <property type="project" value="UniProtKB-KW"/>
</dbReference>
<dbReference type="FunFam" id="3.40.50.11350:FF:000011">
    <property type="entry name" value="O-fucosyltransferase 28"/>
    <property type="match status" value="1"/>
</dbReference>
<evidence type="ECO:0000256" key="16">
    <source>
        <dbReference type="ARBA" id="ARBA00030350"/>
    </source>
</evidence>
<evidence type="ECO:0000256" key="10">
    <source>
        <dbReference type="ARBA" id="ARBA00022989"/>
    </source>
</evidence>
<dbReference type="STRING" id="3708.A0A078HD37"/>
<comment type="similarity">
    <text evidence="4 17">Belongs to the actin family.</text>
</comment>
<evidence type="ECO:0000256" key="3">
    <source>
        <dbReference type="ARBA" id="ARBA00004881"/>
    </source>
</evidence>
<keyword evidence="13" id="KW-0963">Cytoplasm</keyword>
<evidence type="ECO:0000313" key="19">
    <source>
        <dbReference type="Proteomes" id="UP000028999"/>
    </source>
</evidence>
<dbReference type="GO" id="GO:0006004">
    <property type="term" value="P:fucose metabolic process"/>
    <property type="evidence" value="ECO:0007669"/>
    <property type="project" value="UniProtKB-KW"/>
</dbReference>
<dbReference type="PaxDb" id="3708-A0A078HD37"/>
<evidence type="ECO:0000256" key="15">
    <source>
        <dbReference type="ARBA" id="ARBA00023277"/>
    </source>
</evidence>
<dbReference type="InterPro" id="IPR020902">
    <property type="entry name" value="Actin/actin-like_CS"/>
</dbReference>
<dbReference type="Pfam" id="PF10250">
    <property type="entry name" value="O-FucT"/>
    <property type="match status" value="1"/>
</dbReference>
<evidence type="ECO:0000256" key="2">
    <source>
        <dbReference type="ARBA" id="ARBA00004606"/>
    </source>
</evidence>
<dbReference type="InterPro" id="IPR004000">
    <property type="entry name" value="Actin"/>
</dbReference>
<dbReference type="Pfam" id="PF00022">
    <property type="entry name" value="Actin"/>
    <property type="match status" value="1"/>
</dbReference>
<reference evidence="18 19" key="1">
    <citation type="journal article" date="2014" name="Science">
        <title>Plant genetics. Early allopolyploid evolution in the post-Neolithic Brassica napus oilseed genome.</title>
        <authorList>
            <person name="Chalhoub B."/>
            <person name="Denoeud F."/>
            <person name="Liu S."/>
            <person name="Parkin I.A."/>
            <person name="Tang H."/>
            <person name="Wang X."/>
            <person name="Chiquet J."/>
            <person name="Belcram H."/>
            <person name="Tong C."/>
            <person name="Samans B."/>
            <person name="Correa M."/>
            <person name="Da Silva C."/>
            <person name="Just J."/>
            <person name="Falentin C."/>
            <person name="Koh C.S."/>
            <person name="Le Clainche I."/>
            <person name="Bernard M."/>
            <person name="Bento P."/>
            <person name="Noel B."/>
            <person name="Labadie K."/>
            <person name="Alberti A."/>
            <person name="Charles M."/>
            <person name="Arnaud D."/>
            <person name="Guo H."/>
            <person name="Daviaud C."/>
            <person name="Alamery S."/>
            <person name="Jabbari K."/>
            <person name="Zhao M."/>
            <person name="Edger P.P."/>
            <person name="Chelaifa H."/>
            <person name="Tack D."/>
            <person name="Lassalle G."/>
            <person name="Mestiri I."/>
            <person name="Schnel N."/>
            <person name="Le Paslier M.C."/>
            <person name="Fan G."/>
            <person name="Renault V."/>
            <person name="Bayer P.E."/>
            <person name="Golicz A.A."/>
            <person name="Manoli S."/>
            <person name="Lee T.H."/>
            <person name="Thi V.H."/>
            <person name="Chalabi S."/>
            <person name="Hu Q."/>
            <person name="Fan C."/>
            <person name="Tollenaere R."/>
            <person name="Lu Y."/>
            <person name="Battail C."/>
            <person name="Shen J."/>
            <person name="Sidebottom C.H."/>
            <person name="Wang X."/>
            <person name="Canaguier A."/>
            <person name="Chauveau A."/>
            <person name="Berard A."/>
            <person name="Deniot G."/>
            <person name="Guan M."/>
            <person name="Liu Z."/>
            <person name="Sun F."/>
            <person name="Lim Y.P."/>
            <person name="Lyons E."/>
            <person name="Town C.D."/>
            <person name="Bancroft I."/>
            <person name="Wang X."/>
            <person name="Meng J."/>
            <person name="Ma J."/>
            <person name="Pires J.C."/>
            <person name="King G.J."/>
            <person name="Brunel D."/>
            <person name="Delourme R."/>
            <person name="Renard M."/>
            <person name="Aury J.M."/>
            <person name="Adams K.L."/>
            <person name="Batley J."/>
            <person name="Snowdon R.J."/>
            <person name="Tost J."/>
            <person name="Edwards D."/>
            <person name="Zhou Y."/>
            <person name="Hua W."/>
            <person name="Sharpe A.G."/>
            <person name="Paterson A.H."/>
            <person name="Guan C."/>
            <person name="Wincker P."/>
        </authorList>
    </citation>
    <scope>NUCLEOTIDE SEQUENCE [LARGE SCALE GENOMIC DNA]</scope>
    <source>
        <strain evidence="19">cv. Darmor-bzh</strain>
    </source>
</reference>
<evidence type="ECO:0000313" key="18">
    <source>
        <dbReference type="EMBL" id="CDY34713.1"/>
    </source>
</evidence>
<dbReference type="PANTHER" id="PTHR31741">
    <property type="entry name" value="OS02G0726500 PROTEIN-RELATED"/>
    <property type="match status" value="1"/>
</dbReference>
<sequence>MADGEDIQPLVCDNGTGMVKAGFAGDDAPRAVFPSIVGRPRHTGVMHGIVSNWDDMEKIWHHTFYNELRVAPEEHPVLLTEAPLNPKANREKMTQIMFETFNVPAIEFKDIFDVDHFITSLRDEVRILKEVPPRLKRRVELGVYHTMPPISWSNMSYYQDQILPLVKKHKVLHLNKTDTRLANNELPVEVQKLRCRVNFNGLRFTPKIEELGRRVVKILREKGPFLVLHLRYEMDMLAFSGCSHGCNRYEEEELTRMRYAYPWWKEKVINSELKRKEGLCPLTPEETALTLSALGIDRNVQIYIAAGEIYGGKRRLKALTDVFPNVVRKETLLDSSDLSFCKNHSSQMAALDYLISLESDIFVPTYYGNMAKVVEGHRRFLGFKKTIELNRKFLVNLIDEYYQGLVSWEVFSTRVKAFHATRMGGPKKRLVIPNKPKEEDYFYANPYECLQLLHENDSGNSLDETI</sequence>
<evidence type="ECO:0000256" key="11">
    <source>
        <dbReference type="ARBA" id="ARBA00023136"/>
    </source>
</evidence>
<protein>
    <recommendedName>
        <fullName evidence="16">O-fucosyltransferase family protein</fullName>
    </recommendedName>
</protein>
<evidence type="ECO:0000256" key="14">
    <source>
        <dbReference type="ARBA" id="ARBA00023253"/>
    </source>
</evidence>
<keyword evidence="11" id="KW-0472">Membrane</keyword>
<evidence type="ECO:0000256" key="9">
    <source>
        <dbReference type="ARBA" id="ARBA00022968"/>
    </source>
</evidence>
<evidence type="ECO:0000256" key="1">
    <source>
        <dbReference type="ARBA" id="ARBA00004245"/>
    </source>
</evidence>
<dbReference type="SMART" id="SM00268">
    <property type="entry name" value="ACTIN"/>
    <property type="match status" value="1"/>
</dbReference>
<dbReference type="Proteomes" id="UP000028999">
    <property type="component" value="Unassembled WGS sequence"/>
</dbReference>
<comment type="similarity">
    <text evidence="5">Belongs to the glycosyltransferase GT106 family.</text>
</comment>
<organism evidence="18 19">
    <name type="scientific">Brassica napus</name>
    <name type="common">Rape</name>
    <dbReference type="NCBI Taxonomy" id="3708"/>
    <lineage>
        <taxon>Eukaryota</taxon>
        <taxon>Viridiplantae</taxon>
        <taxon>Streptophyta</taxon>
        <taxon>Embryophyta</taxon>
        <taxon>Tracheophyta</taxon>
        <taxon>Spermatophyta</taxon>
        <taxon>Magnoliopsida</taxon>
        <taxon>eudicotyledons</taxon>
        <taxon>Gunneridae</taxon>
        <taxon>Pentapetalae</taxon>
        <taxon>rosids</taxon>
        <taxon>malvids</taxon>
        <taxon>Brassicales</taxon>
        <taxon>Brassicaceae</taxon>
        <taxon>Brassiceae</taxon>
        <taxon>Brassica</taxon>
    </lineage>
</organism>
<keyword evidence="6" id="KW-0328">Glycosyltransferase</keyword>
<dbReference type="PROSITE" id="PS01132">
    <property type="entry name" value="ACTINS_ACT_LIKE"/>
    <property type="match status" value="1"/>
</dbReference>
<evidence type="ECO:0000256" key="12">
    <source>
        <dbReference type="ARBA" id="ARBA00023180"/>
    </source>
</evidence>
<keyword evidence="8" id="KW-0812">Transmembrane</keyword>
<dbReference type="GO" id="GO:0005856">
    <property type="term" value="C:cytoskeleton"/>
    <property type="evidence" value="ECO:0007669"/>
    <property type="project" value="UniProtKB-SubCell"/>
</dbReference>
<keyword evidence="14" id="KW-0294">Fucose metabolism</keyword>
<dbReference type="InterPro" id="IPR019378">
    <property type="entry name" value="GDP-Fuc_O-FucTrfase"/>
</dbReference>
<dbReference type="SUPFAM" id="SSF53067">
    <property type="entry name" value="Actin-like ATPase domain"/>
    <property type="match status" value="1"/>
</dbReference>
<dbReference type="PANTHER" id="PTHR31741:SF58">
    <property type="entry name" value="RHAMNOGALACTURONAN I RHAMNOSYLTRANSFERASE 1"/>
    <property type="match status" value="1"/>
</dbReference>
<proteinExistence type="inferred from homology"/>
<evidence type="ECO:0000256" key="17">
    <source>
        <dbReference type="RuleBase" id="RU000487"/>
    </source>
</evidence>
<evidence type="ECO:0000256" key="5">
    <source>
        <dbReference type="ARBA" id="ARBA00007737"/>
    </source>
</evidence>
<dbReference type="CDD" id="cd11299">
    <property type="entry name" value="O-FucT_plant"/>
    <property type="match status" value="1"/>
</dbReference>
<keyword evidence="12" id="KW-0325">Glycoprotein</keyword>
<keyword evidence="7" id="KW-0808">Transferase</keyword>
<dbReference type="Gene3D" id="3.30.420.40">
    <property type="match status" value="2"/>
</dbReference>
<dbReference type="GO" id="GO:0005737">
    <property type="term" value="C:cytoplasm"/>
    <property type="evidence" value="ECO:0000318"/>
    <property type="project" value="GO_Central"/>
</dbReference>
<comment type="subcellular location">
    <subcellularLocation>
        <location evidence="1">Cytoplasm</location>
        <location evidence="1">Cytoskeleton</location>
    </subcellularLocation>
    <subcellularLocation>
        <location evidence="2">Membrane</location>
        <topology evidence="2">Single-pass type II membrane protein</topology>
    </subcellularLocation>
</comment>
<evidence type="ECO:0000256" key="13">
    <source>
        <dbReference type="ARBA" id="ARBA00023212"/>
    </source>
</evidence>
<dbReference type="FunFam" id="3.30.420.40:FF:000080">
    <property type="entry name" value="Actin, alpha skeletal muscle"/>
    <property type="match status" value="1"/>
</dbReference>
<name>A0A078HD37_BRANA</name>
<keyword evidence="15" id="KW-0119">Carbohydrate metabolism</keyword>
<dbReference type="InterPro" id="IPR024709">
    <property type="entry name" value="FucosylTrfase_pln"/>
</dbReference>